<sequence>MKVLFWGTPAYAVNALDALVDAGYELVGVVSQPDRRRSRGKTLSYSPVKVRALELGLKVFTPQSISSESDIQAQLAELKADVYVVVAFGQILPVEVLAQAPQGCWNGHGSLLPRWRGAAPIEWTLTERDNQTGVGIMAMESGLDTGPILVEESINITLDENAERLAQRLSELTAKLLLEALPLISIASNDSRGDKAKELSLRNQSEQGITYAHMLSKQDFIITWNRSALAIHLQVMGFYPRTFTTWNGKRLKVLKTEPLIPELIDQLSGDAALMMDKVNKSSKSMSMEQSKPGEILFISESIGLVVATADYPVLIRKAQLEDKQPVEGQAFIQQMGGLNGEAIGKYFI</sequence>
<dbReference type="SUPFAM" id="SSF50486">
    <property type="entry name" value="FMT C-terminal domain-like"/>
    <property type="match status" value="1"/>
</dbReference>
<dbReference type="EMBL" id="KX897545">
    <property type="protein sequence ID" value="APP88586.1"/>
    <property type="molecule type" value="Genomic_DNA"/>
</dbReference>
<dbReference type="InterPro" id="IPR005793">
    <property type="entry name" value="Formyl_trans_C"/>
</dbReference>
<dbReference type="Pfam" id="PF02911">
    <property type="entry name" value="Formyl_trans_C"/>
    <property type="match status" value="1"/>
</dbReference>
<dbReference type="InterPro" id="IPR011034">
    <property type="entry name" value="Formyl_transferase-like_C_sf"/>
</dbReference>
<dbReference type="InterPro" id="IPR002376">
    <property type="entry name" value="Formyl_transf_N"/>
</dbReference>
<dbReference type="InterPro" id="IPR036477">
    <property type="entry name" value="Formyl_transf_N_sf"/>
</dbReference>
<proteinExistence type="inferred from homology"/>
<dbReference type="GO" id="GO:0005829">
    <property type="term" value="C:cytosol"/>
    <property type="evidence" value="ECO:0007669"/>
    <property type="project" value="TreeGrafter"/>
</dbReference>
<dbReference type="InterPro" id="IPR044135">
    <property type="entry name" value="Met-tRNA-FMT_C"/>
</dbReference>
<dbReference type="PANTHER" id="PTHR11138:SF5">
    <property type="entry name" value="METHIONYL-TRNA FORMYLTRANSFERASE, MITOCHONDRIAL"/>
    <property type="match status" value="1"/>
</dbReference>
<evidence type="ECO:0000259" key="7">
    <source>
        <dbReference type="Pfam" id="PF02911"/>
    </source>
</evidence>
<dbReference type="SUPFAM" id="SSF53328">
    <property type="entry name" value="Formyltransferase"/>
    <property type="match status" value="1"/>
</dbReference>
<dbReference type="CDD" id="cd08704">
    <property type="entry name" value="Met_tRNA_FMT_C"/>
    <property type="match status" value="1"/>
</dbReference>
<reference evidence="8" key="1">
    <citation type="journal article" date="2017" name="Protist">
        <title>Diversity of the Photosynthetic Paulinella Species, with the Description of Paulinella micropora sp. nov. and the Chromatophore Genome Sequence for strain KR01.</title>
        <authorList>
            <person name="Lhee D."/>
            <person name="Yang E.C."/>
            <person name="Kim J.I."/>
            <person name="Nakayama T."/>
            <person name="Zuccarello G."/>
            <person name="Andersen R.A."/>
            <person name="Yoon H.S."/>
        </authorList>
    </citation>
    <scope>NUCLEOTIDE SEQUENCE</scope>
    <source>
        <strain evidence="8">KR01</strain>
    </source>
</reference>
<comment type="similarity">
    <text evidence="1">Belongs to the Fmt family.</text>
</comment>
<dbReference type="HAMAP" id="MF_00182">
    <property type="entry name" value="Formyl_trans"/>
    <property type="match status" value="1"/>
</dbReference>
<dbReference type="CDD" id="cd08646">
    <property type="entry name" value="FMT_core_Met-tRNA-FMT_N"/>
    <property type="match status" value="1"/>
</dbReference>
<accession>A0A1L5YD20</accession>
<name>A0A1L5YD20_9EUKA</name>
<dbReference type="GO" id="GO:0004479">
    <property type="term" value="F:methionyl-tRNA formyltransferase activity"/>
    <property type="evidence" value="ECO:0007669"/>
    <property type="project" value="UniProtKB-EC"/>
</dbReference>
<evidence type="ECO:0000256" key="1">
    <source>
        <dbReference type="ARBA" id="ARBA00010699"/>
    </source>
</evidence>
<dbReference type="PANTHER" id="PTHR11138">
    <property type="entry name" value="METHIONYL-TRNA FORMYLTRANSFERASE"/>
    <property type="match status" value="1"/>
</dbReference>
<keyword evidence="8" id="KW-0934">Plastid</keyword>
<evidence type="ECO:0000256" key="2">
    <source>
        <dbReference type="ARBA" id="ARBA00012261"/>
    </source>
</evidence>
<evidence type="ECO:0000259" key="6">
    <source>
        <dbReference type="Pfam" id="PF00551"/>
    </source>
</evidence>
<evidence type="ECO:0000256" key="3">
    <source>
        <dbReference type="ARBA" id="ARBA00014185"/>
    </source>
</evidence>
<protein>
    <recommendedName>
        <fullName evidence="3">Methionyl-tRNA formyltransferase, mitochondrial</fullName>
        <ecNumber evidence="2">2.1.2.9</ecNumber>
    </recommendedName>
</protein>
<dbReference type="InterPro" id="IPR041711">
    <property type="entry name" value="Met-tRNA-FMT_N"/>
</dbReference>
<gene>
    <name evidence="8" type="primary">fmt</name>
    <name evidence="8" type="ORF">PCKR_826</name>
</gene>
<dbReference type="EC" id="2.1.2.9" evidence="2"/>
<dbReference type="InterPro" id="IPR005794">
    <property type="entry name" value="Fmt"/>
</dbReference>
<dbReference type="Pfam" id="PF00551">
    <property type="entry name" value="Formyl_trans_N"/>
    <property type="match status" value="1"/>
</dbReference>
<dbReference type="AlphaFoldDB" id="A0A1L5YD20"/>
<feature type="domain" description="Formyl transferase C-terminal" evidence="7">
    <location>
        <begin position="215"/>
        <end position="334"/>
    </location>
</feature>
<geneLocation type="plastid" evidence="8"/>
<feature type="domain" description="Formyl transferase N-terminal" evidence="6">
    <location>
        <begin position="1"/>
        <end position="181"/>
    </location>
</feature>
<keyword evidence="4 8" id="KW-0808">Transferase</keyword>
<dbReference type="NCBIfam" id="TIGR00460">
    <property type="entry name" value="fmt"/>
    <property type="match status" value="1"/>
</dbReference>
<keyword evidence="5" id="KW-0648">Protein biosynthesis</keyword>
<evidence type="ECO:0000313" key="8">
    <source>
        <dbReference type="EMBL" id="APP88586.1"/>
    </source>
</evidence>
<organism evidence="8">
    <name type="scientific">Paulinella micropora</name>
    <dbReference type="NCBI Taxonomy" id="1928728"/>
    <lineage>
        <taxon>Eukaryota</taxon>
        <taxon>Sar</taxon>
        <taxon>Rhizaria</taxon>
        <taxon>Cercozoa</taxon>
        <taxon>Imbricatea</taxon>
        <taxon>Silicofilosea</taxon>
        <taxon>Euglyphida</taxon>
        <taxon>Paulinellidae</taxon>
        <taxon>Paulinella</taxon>
    </lineage>
</organism>
<evidence type="ECO:0000256" key="5">
    <source>
        <dbReference type="ARBA" id="ARBA00022917"/>
    </source>
</evidence>
<evidence type="ECO:0000256" key="4">
    <source>
        <dbReference type="ARBA" id="ARBA00022679"/>
    </source>
</evidence>
<dbReference type="Gene3D" id="3.40.50.12230">
    <property type="match status" value="1"/>
</dbReference>